<comment type="caution">
    <text evidence="1">The sequence shown here is derived from an EMBL/GenBank/DDBJ whole genome shotgun (WGS) entry which is preliminary data.</text>
</comment>
<protein>
    <submittedName>
        <fullName evidence="1">Uncharacterized protein</fullName>
    </submittedName>
</protein>
<dbReference type="EMBL" id="JACGWN010000009">
    <property type="protein sequence ID" value="KAL0433311.1"/>
    <property type="molecule type" value="Genomic_DNA"/>
</dbReference>
<reference evidence="1" key="1">
    <citation type="submission" date="2020-06" db="EMBL/GenBank/DDBJ databases">
        <authorList>
            <person name="Li T."/>
            <person name="Hu X."/>
            <person name="Zhang T."/>
            <person name="Song X."/>
            <person name="Zhang H."/>
            <person name="Dai N."/>
            <person name="Sheng W."/>
            <person name="Hou X."/>
            <person name="Wei L."/>
        </authorList>
    </citation>
    <scope>NUCLEOTIDE SEQUENCE</scope>
    <source>
        <strain evidence="1">KEN1</strain>
        <tissue evidence="1">Leaf</tissue>
    </source>
</reference>
<sequence length="62" mass="7226">MSVRLFRGQKNDTPPIEKLAFSLVVAARKLRPYFQSHPVVVLRNHPLKRVLMEPNISDRMVK</sequence>
<gene>
    <name evidence="1" type="ORF">Slati_2665400</name>
</gene>
<organism evidence="1">
    <name type="scientific">Sesamum latifolium</name>
    <dbReference type="NCBI Taxonomy" id="2727402"/>
    <lineage>
        <taxon>Eukaryota</taxon>
        <taxon>Viridiplantae</taxon>
        <taxon>Streptophyta</taxon>
        <taxon>Embryophyta</taxon>
        <taxon>Tracheophyta</taxon>
        <taxon>Spermatophyta</taxon>
        <taxon>Magnoliopsida</taxon>
        <taxon>eudicotyledons</taxon>
        <taxon>Gunneridae</taxon>
        <taxon>Pentapetalae</taxon>
        <taxon>asterids</taxon>
        <taxon>lamiids</taxon>
        <taxon>Lamiales</taxon>
        <taxon>Pedaliaceae</taxon>
        <taxon>Sesamum</taxon>
    </lineage>
</organism>
<proteinExistence type="predicted"/>
<accession>A0AAW2VWN0</accession>
<reference evidence="1" key="2">
    <citation type="journal article" date="2024" name="Plant">
        <title>Genomic evolution and insights into agronomic trait innovations of Sesamum species.</title>
        <authorList>
            <person name="Miao H."/>
            <person name="Wang L."/>
            <person name="Qu L."/>
            <person name="Liu H."/>
            <person name="Sun Y."/>
            <person name="Le M."/>
            <person name="Wang Q."/>
            <person name="Wei S."/>
            <person name="Zheng Y."/>
            <person name="Lin W."/>
            <person name="Duan Y."/>
            <person name="Cao H."/>
            <person name="Xiong S."/>
            <person name="Wang X."/>
            <person name="Wei L."/>
            <person name="Li C."/>
            <person name="Ma Q."/>
            <person name="Ju M."/>
            <person name="Zhao R."/>
            <person name="Li G."/>
            <person name="Mu C."/>
            <person name="Tian Q."/>
            <person name="Mei H."/>
            <person name="Zhang T."/>
            <person name="Gao T."/>
            <person name="Zhang H."/>
        </authorList>
    </citation>
    <scope>NUCLEOTIDE SEQUENCE</scope>
    <source>
        <strain evidence="1">KEN1</strain>
    </source>
</reference>
<name>A0AAW2VWN0_9LAMI</name>
<dbReference type="AlphaFoldDB" id="A0AAW2VWN0"/>
<evidence type="ECO:0000313" key="1">
    <source>
        <dbReference type="EMBL" id="KAL0433311.1"/>
    </source>
</evidence>